<gene>
    <name evidence="3" type="ordered locus">Namu_0496</name>
</gene>
<name>C8X746_NAKMY</name>
<dbReference type="InParanoid" id="C8X746"/>
<evidence type="ECO:0000313" key="4">
    <source>
        <dbReference type="Proteomes" id="UP000002218"/>
    </source>
</evidence>
<dbReference type="KEGG" id="nml:Namu_0496"/>
<feature type="compositionally biased region" description="Low complexity" evidence="2">
    <location>
        <begin position="103"/>
        <end position="112"/>
    </location>
</feature>
<dbReference type="HOGENOM" id="CLU_2143164_0_0_11"/>
<organism evidence="3 4">
    <name type="scientific">Nakamurella multipartita (strain ATCC 700099 / DSM 44233 / CIP 104796 / JCM 9543 / NBRC 105858 / Y-104)</name>
    <name type="common">Microsphaera multipartita</name>
    <dbReference type="NCBI Taxonomy" id="479431"/>
    <lineage>
        <taxon>Bacteria</taxon>
        <taxon>Bacillati</taxon>
        <taxon>Actinomycetota</taxon>
        <taxon>Actinomycetes</taxon>
        <taxon>Nakamurellales</taxon>
        <taxon>Nakamurellaceae</taxon>
        <taxon>Nakamurella</taxon>
    </lineage>
</organism>
<reference evidence="3 4" key="2">
    <citation type="journal article" date="2010" name="Stand. Genomic Sci.">
        <title>Complete genome sequence of Nakamurella multipartita type strain (Y-104).</title>
        <authorList>
            <person name="Tice H."/>
            <person name="Mayilraj S."/>
            <person name="Sims D."/>
            <person name="Lapidus A."/>
            <person name="Nolan M."/>
            <person name="Lucas S."/>
            <person name="Glavina Del Rio T."/>
            <person name="Copeland A."/>
            <person name="Cheng J.F."/>
            <person name="Meincke L."/>
            <person name="Bruce D."/>
            <person name="Goodwin L."/>
            <person name="Pitluck S."/>
            <person name="Ivanova N."/>
            <person name="Mavromatis K."/>
            <person name="Ovchinnikova G."/>
            <person name="Pati A."/>
            <person name="Chen A."/>
            <person name="Palaniappan K."/>
            <person name="Land M."/>
            <person name="Hauser L."/>
            <person name="Chang Y.J."/>
            <person name="Jeffries C.D."/>
            <person name="Detter J.C."/>
            <person name="Brettin T."/>
            <person name="Rohde M."/>
            <person name="Goker M."/>
            <person name="Bristow J."/>
            <person name="Eisen J.A."/>
            <person name="Markowitz V."/>
            <person name="Hugenholtz P."/>
            <person name="Kyrpides N.C."/>
            <person name="Klenk H.P."/>
            <person name="Chen F."/>
        </authorList>
    </citation>
    <scope>NUCLEOTIDE SEQUENCE [LARGE SCALE GENOMIC DNA]</scope>
    <source>
        <strain evidence="4">ATCC 700099 / DSM 44233 / CIP 104796 / JCM 9543 / NBRC 105858 / Y-104</strain>
    </source>
</reference>
<dbReference type="AlphaFoldDB" id="C8X746"/>
<evidence type="ECO:0000313" key="3">
    <source>
        <dbReference type="EMBL" id="ACV76915.1"/>
    </source>
</evidence>
<protein>
    <recommendedName>
        <fullName evidence="5">DivIVA domain-containing protein</fullName>
    </recommendedName>
</protein>
<accession>C8X746</accession>
<feature type="coiled-coil region" evidence="1">
    <location>
        <begin position="44"/>
        <end position="71"/>
    </location>
</feature>
<dbReference type="STRING" id="479431.Namu_0496"/>
<proteinExistence type="predicted"/>
<evidence type="ECO:0000256" key="1">
    <source>
        <dbReference type="SAM" id="Coils"/>
    </source>
</evidence>
<dbReference type="RefSeq" id="WP_015745833.1">
    <property type="nucleotide sequence ID" value="NC_013235.1"/>
</dbReference>
<feature type="region of interest" description="Disordered" evidence="2">
    <location>
        <begin position="77"/>
        <end position="112"/>
    </location>
</feature>
<evidence type="ECO:0000256" key="2">
    <source>
        <dbReference type="SAM" id="MobiDB-lite"/>
    </source>
</evidence>
<reference evidence="4" key="1">
    <citation type="submission" date="2009-09" db="EMBL/GenBank/DDBJ databases">
        <title>The complete genome of Nakamurella multipartita DSM 44233.</title>
        <authorList>
            <consortium name="US DOE Joint Genome Institute (JGI-PGF)"/>
            <person name="Lucas S."/>
            <person name="Copeland A."/>
            <person name="Lapidus A."/>
            <person name="Glavina del Rio T."/>
            <person name="Dalin E."/>
            <person name="Tice H."/>
            <person name="Bruce D."/>
            <person name="Goodwin L."/>
            <person name="Pitluck S."/>
            <person name="Kyrpides N."/>
            <person name="Mavromatis K."/>
            <person name="Ivanova N."/>
            <person name="Ovchinnikova G."/>
            <person name="Sims D."/>
            <person name="Meincke L."/>
            <person name="Brettin T."/>
            <person name="Detter J.C."/>
            <person name="Han C."/>
            <person name="Larimer F."/>
            <person name="Land M."/>
            <person name="Hauser L."/>
            <person name="Markowitz V."/>
            <person name="Cheng J.-F."/>
            <person name="Hugenholtz P."/>
            <person name="Woyke T."/>
            <person name="Wu D."/>
            <person name="Klenk H.-P."/>
            <person name="Eisen J.A."/>
        </authorList>
    </citation>
    <scope>NUCLEOTIDE SEQUENCE [LARGE SCALE GENOMIC DNA]</scope>
    <source>
        <strain evidence="4">ATCC 700099 / DSM 44233 / CIP 104796 / JCM 9543 / NBRC 105858 / Y-104</strain>
    </source>
</reference>
<keyword evidence="4" id="KW-1185">Reference proteome</keyword>
<keyword evidence="1" id="KW-0175">Coiled coil</keyword>
<evidence type="ECO:0008006" key="5">
    <source>
        <dbReference type="Google" id="ProtNLM"/>
    </source>
</evidence>
<sequence>MDDPAWAGVRHADRIDGRWLRAVLVPPARAFSRGYDRDATDGLLDDCADVLDELTDQLHLAQREILDLRRQALTRAARRGRSRVNARTQTARSGHPRRRRVGARGVPAGRVG</sequence>
<dbReference type="EMBL" id="CP001737">
    <property type="protein sequence ID" value="ACV76915.1"/>
    <property type="molecule type" value="Genomic_DNA"/>
</dbReference>
<dbReference type="Proteomes" id="UP000002218">
    <property type="component" value="Chromosome"/>
</dbReference>